<sequence>MEKKNLFKWKHYQPDIILLTVRWYLRYHLSFRDLVEMMEERGLSIAHTTIMRWVH</sequence>
<keyword evidence="2" id="KW-1185">Reference proteome</keyword>
<reference evidence="1 2" key="1">
    <citation type="submission" date="2014-06" db="EMBL/GenBank/DDBJ databases">
        <title>Draft genome sequence of Bacillus gaemokensis JCM 15801 (MCCC 1A00707).</title>
        <authorList>
            <person name="Lai Q."/>
            <person name="Liu Y."/>
            <person name="Shao Z."/>
        </authorList>
    </citation>
    <scope>NUCLEOTIDE SEQUENCE [LARGE SCALE GENOMIC DNA]</scope>
    <source>
        <strain evidence="1 2">JCM 15801</strain>
    </source>
</reference>
<organism evidence="1 2">
    <name type="scientific">Bacillus gaemokensis</name>
    <dbReference type="NCBI Taxonomy" id="574375"/>
    <lineage>
        <taxon>Bacteria</taxon>
        <taxon>Bacillati</taxon>
        <taxon>Bacillota</taxon>
        <taxon>Bacilli</taxon>
        <taxon>Bacillales</taxon>
        <taxon>Bacillaceae</taxon>
        <taxon>Bacillus</taxon>
        <taxon>Bacillus cereus group</taxon>
    </lineage>
</organism>
<name>A0A073KHN7_9BACI</name>
<gene>
    <name evidence="1" type="ORF">BAGA_24570</name>
</gene>
<dbReference type="Proteomes" id="UP000027778">
    <property type="component" value="Unassembled WGS sequence"/>
</dbReference>
<feature type="non-terminal residue" evidence="1">
    <location>
        <position position="55"/>
    </location>
</feature>
<dbReference type="EMBL" id="JOTM01000052">
    <property type="protein sequence ID" value="KEK21848.1"/>
    <property type="molecule type" value="Genomic_DNA"/>
</dbReference>
<dbReference type="eggNOG" id="COG3316">
    <property type="taxonomic scope" value="Bacteria"/>
</dbReference>
<accession>A0A073KHN7</accession>
<protein>
    <submittedName>
        <fullName evidence="1">Transposase</fullName>
    </submittedName>
</protein>
<dbReference type="AlphaFoldDB" id="A0A073KHN7"/>
<comment type="caution">
    <text evidence="1">The sequence shown here is derived from an EMBL/GenBank/DDBJ whole genome shotgun (WGS) entry which is preliminary data.</text>
</comment>
<evidence type="ECO:0000313" key="1">
    <source>
        <dbReference type="EMBL" id="KEK21848.1"/>
    </source>
</evidence>
<proteinExistence type="predicted"/>
<evidence type="ECO:0000313" key="2">
    <source>
        <dbReference type="Proteomes" id="UP000027778"/>
    </source>
</evidence>